<comment type="caution">
    <text evidence="1">The sequence shown here is derived from an EMBL/GenBank/DDBJ whole genome shotgun (WGS) entry which is preliminary data.</text>
</comment>
<proteinExistence type="predicted"/>
<evidence type="ECO:0000313" key="1">
    <source>
        <dbReference type="EMBL" id="MEA9357109.1"/>
    </source>
</evidence>
<name>A0ABU5VVN2_9BACT</name>
<evidence type="ECO:0008006" key="3">
    <source>
        <dbReference type="Google" id="ProtNLM"/>
    </source>
</evidence>
<organism evidence="1 2">
    <name type="scientific">Bacteriovorax antarcticus</name>
    <dbReference type="NCBI Taxonomy" id="3088717"/>
    <lineage>
        <taxon>Bacteria</taxon>
        <taxon>Pseudomonadati</taxon>
        <taxon>Bdellovibrionota</taxon>
        <taxon>Bacteriovoracia</taxon>
        <taxon>Bacteriovoracales</taxon>
        <taxon>Bacteriovoracaceae</taxon>
        <taxon>Bacteriovorax</taxon>
    </lineage>
</organism>
<dbReference type="Proteomes" id="UP001302274">
    <property type="component" value="Unassembled WGS sequence"/>
</dbReference>
<accession>A0ABU5VVN2</accession>
<dbReference type="EMBL" id="JAYGJQ010000002">
    <property type="protein sequence ID" value="MEA9357109.1"/>
    <property type="molecule type" value="Genomic_DNA"/>
</dbReference>
<dbReference type="Gene3D" id="1.10.3210.10">
    <property type="entry name" value="Hypothetical protein af1432"/>
    <property type="match status" value="1"/>
</dbReference>
<dbReference type="RefSeq" id="WP_323577003.1">
    <property type="nucleotide sequence ID" value="NZ_JAYGJQ010000002.1"/>
</dbReference>
<protein>
    <recommendedName>
        <fullName evidence="3">HD domain-containing protein</fullName>
    </recommendedName>
</protein>
<gene>
    <name evidence="1" type="ORF">SHI21_12865</name>
</gene>
<sequence>MLEIFSEIDIVICTESFSTKIFENLIKNYEESKKAIDVLVLGNVRTPYPQARSIKYPSSPRKIINSLKEILGIKDEVEEQGDVKLRTLVGEAPAAITYSAINRLYFKELHQVKFPFNVYSRIKKNSGFEYLLKISAGATLSENEMERLMLRTGKEFFVMDKNFEEASLFLHENLMNKFHQENITTEKKMHLNSDCFEIIMDLFKNETIDKSISIVVKQLISSWKQAIVDPESLNNFISNPINKKLFYGYRHSYMTCLLMLQCSKHFVFRIERIEIKMLYLCLFHDMTLQNERLLKLHHNFEKERGQLSEEEMIIVLEHSHRAALKLESMINSPEELISLIREHHGMKSGKMFADNLSLSISPLNMVFMVVEDFVTNFINAWDKSADENLAQEQIGVIVNELKVKYSKLIYKDAVDALEKIVNAG</sequence>
<evidence type="ECO:0000313" key="2">
    <source>
        <dbReference type="Proteomes" id="UP001302274"/>
    </source>
</evidence>
<reference evidence="1 2" key="1">
    <citation type="submission" date="2023-11" db="EMBL/GenBank/DDBJ databases">
        <title>A Novel Polar Bacteriovorax (B. antarcticus) Isolated from the Biocrust in Antarctica.</title>
        <authorList>
            <person name="Mun W."/>
            <person name="Choi S.Y."/>
            <person name="Mitchell R.J."/>
        </authorList>
    </citation>
    <scope>NUCLEOTIDE SEQUENCE [LARGE SCALE GENOMIC DNA]</scope>
    <source>
        <strain evidence="1 2">PP10</strain>
    </source>
</reference>
<keyword evidence="2" id="KW-1185">Reference proteome</keyword>